<sequence>MPEARNGGGDSPARPRRGPAGTGPNGDVGVSPIGTGGEFLTTYHRDVSWNLSG</sequence>
<dbReference type="Proteomes" id="UP000264006">
    <property type="component" value="Chromosome"/>
</dbReference>
<accession>A0A346Y5J6</accession>
<name>A0A346Y5J6_9ACTN</name>
<dbReference type="AlphaFoldDB" id="A0A346Y5J6"/>
<organism evidence="2 3">
    <name type="scientific">Euzebya pacifica</name>
    <dbReference type="NCBI Taxonomy" id="1608957"/>
    <lineage>
        <taxon>Bacteria</taxon>
        <taxon>Bacillati</taxon>
        <taxon>Actinomycetota</taxon>
        <taxon>Nitriliruptoria</taxon>
        <taxon>Euzebyales</taxon>
    </lineage>
</organism>
<evidence type="ECO:0000313" key="3">
    <source>
        <dbReference type="Proteomes" id="UP000264006"/>
    </source>
</evidence>
<evidence type="ECO:0000256" key="1">
    <source>
        <dbReference type="SAM" id="MobiDB-lite"/>
    </source>
</evidence>
<keyword evidence="3" id="KW-1185">Reference proteome</keyword>
<gene>
    <name evidence="2" type="ORF">DVS28_a5087</name>
</gene>
<dbReference type="EMBL" id="CP031165">
    <property type="protein sequence ID" value="AXV09743.1"/>
    <property type="molecule type" value="Genomic_DNA"/>
</dbReference>
<protein>
    <submittedName>
        <fullName evidence="2">Uncharacterized protein</fullName>
    </submittedName>
</protein>
<reference evidence="2 3" key="1">
    <citation type="submission" date="2018-09" db="EMBL/GenBank/DDBJ databases">
        <title>Complete genome sequence of Euzebya sp. DY32-46 isolated from seawater of Pacific Ocean.</title>
        <authorList>
            <person name="Xu L."/>
            <person name="Wu Y.-H."/>
            <person name="Xu X.-W."/>
        </authorList>
    </citation>
    <scope>NUCLEOTIDE SEQUENCE [LARGE SCALE GENOMIC DNA]</scope>
    <source>
        <strain evidence="2 3">DY32-46</strain>
    </source>
</reference>
<dbReference type="KEGG" id="euz:DVS28_a5087"/>
<proteinExistence type="predicted"/>
<feature type="region of interest" description="Disordered" evidence="1">
    <location>
        <begin position="1"/>
        <end position="39"/>
    </location>
</feature>
<feature type="compositionally biased region" description="Gly residues" evidence="1">
    <location>
        <begin position="1"/>
        <end position="10"/>
    </location>
</feature>
<evidence type="ECO:0000313" key="2">
    <source>
        <dbReference type="EMBL" id="AXV09743.1"/>
    </source>
</evidence>